<name>A0A9D4HL47_DREPO</name>
<evidence type="ECO:0000313" key="2">
    <source>
        <dbReference type="Proteomes" id="UP000828390"/>
    </source>
</evidence>
<evidence type="ECO:0000313" key="1">
    <source>
        <dbReference type="EMBL" id="KAH3721488.1"/>
    </source>
</evidence>
<sequence>MSHWSGRPKISRNIYVPLVWSTQDIKEHLCPTGLVDPRYQGTFMSHWSGRPKISRNICPKNDDDFTVVRG</sequence>
<gene>
    <name evidence="1" type="ORF">DPMN_064416</name>
</gene>
<reference evidence="1" key="1">
    <citation type="journal article" date="2019" name="bioRxiv">
        <title>The Genome of the Zebra Mussel, Dreissena polymorpha: A Resource for Invasive Species Research.</title>
        <authorList>
            <person name="McCartney M.A."/>
            <person name="Auch B."/>
            <person name="Kono T."/>
            <person name="Mallez S."/>
            <person name="Zhang Y."/>
            <person name="Obille A."/>
            <person name="Becker A."/>
            <person name="Abrahante J.E."/>
            <person name="Garbe J."/>
            <person name="Badalamenti J.P."/>
            <person name="Herman A."/>
            <person name="Mangelson H."/>
            <person name="Liachko I."/>
            <person name="Sullivan S."/>
            <person name="Sone E.D."/>
            <person name="Koren S."/>
            <person name="Silverstein K.A.T."/>
            <person name="Beckman K.B."/>
            <person name="Gohl D.M."/>
        </authorList>
    </citation>
    <scope>NUCLEOTIDE SEQUENCE</scope>
    <source>
        <strain evidence="1">Duluth1</strain>
        <tissue evidence="1">Whole animal</tissue>
    </source>
</reference>
<dbReference type="EMBL" id="JAIWYP010000013">
    <property type="protein sequence ID" value="KAH3721488.1"/>
    <property type="molecule type" value="Genomic_DNA"/>
</dbReference>
<comment type="caution">
    <text evidence="1">The sequence shown here is derived from an EMBL/GenBank/DDBJ whole genome shotgun (WGS) entry which is preliminary data.</text>
</comment>
<dbReference type="AlphaFoldDB" id="A0A9D4HL47"/>
<organism evidence="1 2">
    <name type="scientific">Dreissena polymorpha</name>
    <name type="common">Zebra mussel</name>
    <name type="synonym">Mytilus polymorpha</name>
    <dbReference type="NCBI Taxonomy" id="45954"/>
    <lineage>
        <taxon>Eukaryota</taxon>
        <taxon>Metazoa</taxon>
        <taxon>Spiralia</taxon>
        <taxon>Lophotrochozoa</taxon>
        <taxon>Mollusca</taxon>
        <taxon>Bivalvia</taxon>
        <taxon>Autobranchia</taxon>
        <taxon>Heteroconchia</taxon>
        <taxon>Euheterodonta</taxon>
        <taxon>Imparidentia</taxon>
        <taxon>Neoheterodontei</taxon>
        <taxon>Myida</taxon>
        <taxon>Dreissenoidea</taxon>
        <taxon>Dreissenidae</taxon>
        <taxon>Dreissena</taxon>
    </lineage>
</organism>
<keyword evidence="2" id="KW-1185">Reference proteome</keyword>
<proteinExistence type="predicted"/>
<dbReference type="Proteomes" id="UP000828390">
    <property type="component" value="Unassembled WGS sequence"/>
</dbReference>
<reference evidence="1" key="2">
    <citation type="submission" date="2020-11" db="EMBL/GenBank/DDBJ databases">
        <authorList>
            <person name="McCartney M.A."/>
            <person name="Auch B."/>
            <person name="Kono T."/>
            <person name="Mallez S."/>
            <person name="Becker A."/>
            <person name="Gohl D.M."/>
            <person name="Silverstein K.A.T."/>
            <person name="Koren S."/>
            <person name="Bechman K.B."/>
            <person name="Herman A."/>
            <person name="Abrahante J.E."/>
            <person name="Garbe J."/>
        </authorList>
    </citation>
    <scope>NUCLEOTIDE SEQUENCE</scope>
    <source>
        <strain evidence="1">Duluth1</strain>
        <tissue evidence="1">Whole animal</tissue>
    </source>
</reference>
<protein>
    <submittedName>
        <fullName evidence="1">Uncharacterized protein</fullName>
    </submittedName>
</protein>
<accession>A0A9D4HL47</accession>